<sequence length="108" mass="12766">MEDKIVKRAIESAGCWFVGYYAAQVFDNYNRLETDRMYKKIFIQNIFEKDQRDRTIGGTGTRVNSLMKIVRMNKVPEAMKYLIQSKRLNHEDPKAVEMAKDMIRKLNL</sequence>
<protein>
    <submittedName>
        <fullName evidence="1">Uncharacterized protein</fullName>
    </submittedName>
</protein>
<dbReference type="Proteomes" id="UP000294292">
    <property type="component" value="Chromosome"/>
</dbReference>
<accession>A0A4P6ZUF1</accession>
<keyword evidence="2" id="KW-1185">Reference proteome</keyword>
<evidence type="ECO:0000313" key="1">
    <source>
        <dbReference type="EMBL" id="QBP39714.1"/>
    </source>
</evidence>
<dbReference type="OrthoDB" id="2932059at2"/>
<reference evidence="1 2" key="1">
    <citation type="submission" date="2019-03" db="EMBL/GenBank/DDBJ databases">
        <title>Complete genome sequence of Paenisporosarcina antarctica CGMCC 1.6503T.</title>
        <authorList>
            <person name="Rong J.-C."/>
            <person name="Chi N.-Y."/>
            <person name="Zhang Q.-F."/>
        </authorList>
    </citation>
    <scope>NUCLEOTIDE SEQUENCE [LARGE SCALE GENOMIC DNA]</scope>
    <source>
        <strain evidence="1 2">CGMCC 1.6503</strain>
    </source>
</reference>
<dbReference type="KEGG" id="panc:E2636_00415"/>
<organism evidence="1 2">
    <name type="scientific">Paenisporosarcina antarctica</name>
    <dbReference type="NCBI Taxonomy" id="417367"/>
    <lineage>
        <taxon>Bacteria</taxon>
        <taxon>Bacillati</taxon>
        <taxon>Bacillota</taxon>
        <taxon>Bacilli</taxon>
        <taxon>Bacillales</taxon>
        <taxon>Caryophanaceae</taxon>
        <taxon>Paenisporosarcina</taxon>
    </lineage>
</organism>
<proteinExistence type="predicted"/>
<evidence type="ECO:0000313" key="2">
    <source>
        <dbReference type="Proteomes" id="UP000294292"/>
    </source>
</evidence>
<dbReference type="RefSeq" id="WP_134208018.1">
    <property type="nucleotide sequence ID" value="NZ_CP038015.1"/>
</dbReference>
<gene>
    <name evidence="1" type="ORF">E2636_00415</name>
</gene>
<name>A0A4P6ZUF1_9BACL</name>
<dbReference type="EMBL" id="CP038015">
    <property type="protein sequence ID" value="QBP39714.1"/>
    <property type="molecule type" value="Genomic_DNA"/>
</dbReference>
<dbReference type="AlphaFoldDB" id="A0A4P6ZUF1"/>